<evidence type="ECO:0000313" key="1">
    <source>
        <dbReference type="EMBL" id="MEX6690878.1"/>
    </source>
</evidence>
<keyword evidence="2" id="KW-1185">Reference proteome</keyword>
<comment type="caution">
    <text evidence="1">The sequence shown here is derived from an EMBL/GenBank/DDBJ whole genome shotgun (WGS) entry which is preliminary data.</text>
</comment>
<gene>
    <name evidence="1" type="ORF">QTN47_25440</name>
</gene>
<evidence type="ECO:0008006" key="3">
    <source>
        <dbReference type="Google" id="ProtNLM"/>
    </source>
</evidence>
<protein>
    <recommendedName>
        <fullName evidence="3">GLPGLI family protein</fullName>
    </recommendedName>
</protein>
<dbReference type="Proteomes" id="UP001560573">
    <property type="component" value="Unassembled WGS sequence"/>
</dbReference>
<evidence type="ECO:0000313" key="2">
    <source>
        <dbReference type="Proteomes" id="UP001560573"/>
    </source>
</evidence>
<organism evidence="1 2">
    <name type="scientific">Danxiaibacter flavus</name>
    <dbReference type="NCBI Taxonomy" id="3049108"/>
    <lineage>
        <taxon>Bacteria</taxon>
        <taxon>Pseudomonadati</taxon>
        <taxon>Bacteroidota</taxon>
        <taxon>Chitinophagia</taxon>
        <taxon>Chitinophagales</taxon>
        <taxon>Chitinophagaceae</taxon>
        <taxon>Danxiaibacter</taxon>
    </lineage>
</organism>
<reference evidence="1 2" key="1">
    <citation type="submission" date="2023-07" db="EMBL/GenBank/DDBJ databases">
        <authorList>
            <person name="Lian W.-H."/>
        </authorList>
    </citation>
    <scope>NUCLEOTIDE SEQUENCE [LARGE SCALE GENOMIC DNA]</scope>
    <source>
        <strain evidence="1 2">SYSU DXS3180</strain>
    </source>
</reference>
<sequence>MTDKDIEQRAVYLANNIDSSSLTLLRKFCFGNRGSVEFWQRVSSGSSLYSFYQKRDDDTTKLTLWQPYNFIKDFKSSYQFDTSRYNEFRFLKIKDTIVRIIEINNGGQEVIKDTSISVKQIFPDQNPFQTLSNLTAIQNRFKFIGSFYRNDIGDFISFWLSPKFKLTYLPDTLKMNNFSKKYWLEEFSKGKQIKQYWSLINVYNE</sequence>
<accession>A0ABV3ZM11</accession>
<dbReference type="EMBL" id="JAULBC010000011">
    <property type="protein sequence ID" value="MEX6690878.1"/>
    <property type="molecule type" value="Genomic_DNA"/>
</dbReference>
<name>A0ABV3ZM11_9BACT</name>
<proteinExistence type="predicted"/>
<dbReference type="RefSeq" id="WP_369332294.1">
    <property type="nucleotide sequence ID" value="NZ_JAULBC010000011.1"/>
</dbReference>